<dbReference type="RefSeq" id="WP_187522877.1">
    <property type="nucleotide sequence ID" value="NZ_JACONW010000156.1"/>
</dbReference>
<gene>
    <name evidence="1" type="ORF">H8S59_22750</name>
</gene>
<sequence length="175" mass="19210">MAINISGAGSITYVPMEYVFKIKQPEMVENEYTVKDDEAAREIMRNVGIVDLDGLKSLLEGLDMTSISTRELSSLCAGLNNLGLNDDTVYSYLSQGNMDSGFDGQSRNRDVKFNAIPLIYEQLQNHINFSAKEGLKNDRHATHLLGGLGNANHVVAALSYLIKTAQNLPSINEQA</sequence>
<evidence type="ECO:0000313" key="1">
    <source>
        <dbReference type="EMBL" id="MBC3952601.1"/>
    </source>
</evidence>
<evidence type="ECO:0000313" key="2">
    <source>
        <dbReference type="Proteomes" id="UP000651852"/>
    </source>
</evidence>
<dbReference type="Proteomes" id="UP000651852">
    <property type="component" value="Unassembled WGS sequence"/>
</dbReference>
<accession>A0ABR7B5Z9</accession>
<keyword evidence="2" id="KW-1185">Reference proteome</keyword>
<organism evidence="1 2">
    <name type="scientific">Pseudomonas folii</name>
    <dbReference type="NCBI Taxonomy" id="2762593"/>
    <lineage>
        <taxon>Bacteria</taxon>
        <taxon>Pseudomonadati</taxon>
        <taxon>Pseudomonadota</taxon>
        <taxon>Gammaproteobacteria</taxon>
        <taxon>Pseudomonadales</taxon>
        <taxon>Pseudomonadaceae</taxon>
        <taxon>Pseudomonas</taxon>
    </lineage>
</organism>
<proteinExistence type="predicted"/>
<protein>
    <submittedName>
        <fullName evidence="1">Uncharacterized protein</fullName>
    </submittedName>
</protein>
<comment type="caution">
    <text evidence="1">The sequence shown here is derived from an EMBL/GenBank/DDBJ whole genome shotgun (WGS) entry which is preliminary data.</text>
</comment>
<dbReference type="EMBL" id="JACONW010000156">
    <property type="protein sequence ID" value="MBC3952601.1"/>
    <property type="molecule type" value="Genomic_DNA"/>
</dbReference>
<reference evidence="1 2" key="1">
    <citation type="submission" date="2020-08" db="EMBL/GenBank/DDBJ databases">
        <title>Putative novel bacterial strains isolated from necrotic wheat leaf tissues caused by Xanthomonas translucens.</title>
        <authorList>
            <person name="Tambong J.T."/>
        </authorList>
    </citation>
    <scope>NUCLEOTIDE SEQUENCE [LARGE SCALE GENOMIC DNA]</scope>
    <source>
        <strain evidence="1 2">DOAB 1069</strain>
    </source>
</reference>
<name>A0ABR7B5Z9_9PSED</name>